<dbReference type="PANTHER" id="PTHR45011:SF1">
    <property type="entry name" value="DAP3-BINDING CELL DEATH ENHANCER 1"/>
    <property type="match status" value="1"/>
</dbReference>
<organism evidence="1 2">
    <name type="scientific">Candidatus Protochlamydia amoebophila</name>
    <dbReference type="NCBI Taxonomy" id="362787"/>
    <lineage>
        <taxon>Bacteria</taxon>
        <taxon>Pseudomonadati</taxon>
        <taxon>Chlamydiota</taxon>
        <taxon>Chlamydiia</taxon>
        <taxon>Parachlamydiales</taxon>
        <taxon>Parachlamydiaceae</taxon>
        <taxon>Candidatus Protochlamydia</taxon>
    </lineage>
</organism>
<dbReference type="Proteomes" id="UP000031465">
    <property type="component" value="Unassembled WGS sequence"/>
</dbReference>
<dbReference type="InterPro" id="IPR011990">
    <property type="entry name" value="TPR-like_helical_dom_sf"/>
</dbReference>
<evidence type="ECO:0000313" key="2">
    <source>
        <dbReference type="Proteomes" id="UP000031465"/>
    </source>
</evidence>
<dbReference type="SMART" id="SM00671">
    <property type="entry name" value="SEL1"/>
    <property type="match status" value="6"/>
</dbReference>
<dbReference type="InterPro" id="IPR052748">
    <property type="entry name" value="ISR_Activator"/>
</dbReference>
<dbReference type="PATRIC" id="fig|362787.3.peg.1749"/>
<gene>
    <name evidence="1" type="primary">ybeQ_3</name>
    <name evidence="1" type="ORF">DB44_EW00030</name>
</gene>
<dbReference type="Pfam" id="PF08238">
    <property type="entry name" value="Sel1"/>
    <property type="match status" value="6"/>
</dbReference>
<protein>
    <submittedName>
        <fullName evidence="1">Uncharacterized protein YbeQ</fullName>
    </submittedName>
</protein>
<dbReference type="AlphaFoldDB" id="A0A0C1JKA2"/>
<reference evidence="1 2" key="1">
    <citation type="journal article" date="2014" name="Mol. Biol. Evol.">
        <title>Massive expansion of Ubiquitination-related gene families within the Chlamydiae.</title>
        <authorList>
            <person name="Domman D."/>
            <person name="Collingro A."/>
            <person name="Lagkouvardos I."/>
            <person name="Gehre L."/>
            <person name="Weinmaier T."/>
            <person name="Rattei T."/>
            <person name="Subtil A."/>
            <person name="Horn M."/>
        </authorList>
    </citation>
    <scope>NUCLEOTIDE SEQUENCE [LARGE SCALE GENOMIC DNA]</scope>
    <source>
        <strain evidence="1 2">EI2</strain>
    </source>
</reference>
<dbReference type="InterPro" id="IPR006597">
    <property type="entry name" value="Sel1-like"/>
</dbReference>
<dbReference type="Gene3D" id="1.25.40.10">
    <property type="entry name" value="Tetratricopeptide repeat domain"/>
    <property type="match status" value="1"/>
</dbReference>
<dbReference type="PANTHER" id="PTHR45011">
    <property type="entry name" value="DAP3-BINDING CELL DEATH ENHANCER 1"/>
    <property type="match status" value="1"/>
</dbReference>
<proteinExistence type="predicted"/>
<sequence length="326" mass="37337">METAENVPDNFLNDSGSLFQKDNSAAIPLQLHSTQIPNSNLNPKENHFFILKKEADEGSAEAQLAVGKKYEFEKNYQLAFHYYLLAANQGNSQAQYNLGNFYELGKGVNQDISKAIFYYQQAAAKGFAQALYILARCYEVGKRVEKSFEKAFDLYQQAALQGHKKALYKIAICYEYGFLNIKESWKEALSYYKLAAKQGHLKAIRHLFLLYHYGKKVKESQKEALEYLRLGVKLNDSECQFQLGEYYARGWGSLTRSLVEAFKYYHLASLQGHKKAEKSLFPRILHPAALEVNILSYLEDNDVSTLEKILKSYGNHPIFLERLSLS</sequence>
<name>A0A0C1JKA2_9BACT</name>
<comment type="caution">
    <text evidence="1">The sequence shown here is derived from an EMBL/GenBank/DDBJ whole genome shotgun (WGS) entry which is preliminary data.</text>
</comment>
<accession>A0A0C1JKA2</accession>
<dbReference type="SUPFAM" id="SSF81901">
    <property type="entry name" value="HCP-like"/>
    <property type="match status" value="2"/>
</dbReference>
<dbReference type="RefSeq" id="WP_039360090.1">
    <property type="nucleotide sequence ID" value="NZ_JSAN01000120.1"/>
</dbReference>
<evidence type="ECO:0000313" key="1">
    <source>
        <dbReference type="EMBL" id="KIC71031.1"/>
    </source>
</evidence>
<dbReference type="EMBL" id="JSAN01000120">
    <property type="protein sequence ID" value="KIC71031.1"/>
    <property type="molecule type" value="Genomic_DNA"/>
</dbReference>